<evidence type="ECO:0000313" key="2">
    <source>
        <dbReference type="EMBL" id="KAK0050675.1"/>
    </source>
</evidence>
<feature type="chain" id="PRO_5042281236" description="Secreted protein" evidence="1">
    <location>
        <begin position="20"/>
        <end position="89"/>
    </location>
</feature>
<accession>A0AAD8F461</accession>
<name>A0AAD8F461_BIOPF</name>
<proteinExistence type="predicted"/>
<feature type="signal peptide" evidence="1">
    <location>
        <begin position="1"/>
        <end position="19"/>
    </location>
</feature>
<reference evidence="2" key="2">
    <citation type="submission" date="2023-04" db="EMBL/GenBank/DDBJ databases">
        <authorList>
            <person name="Bu L."/>
            <person name="Lu L."/>
            <person name="Laidemitt M.R."/>
            <person name="Zhang S.M."/>
            <person name="Mutuku M."/>
            <person name="Mkoji G."/>
            <person name="Steinauer M."/>
            <person name="Loker E.S."/>
        </authorList>
    </citation>
    <scope>NUCLEOTIDE SEQUENCE</scope>
    <source>
        <strain evidence="2">KasaAsao</strain>
        <tissue evidence="2">Whole Snail</tissue>
    </source>
</reference>
<dbReference type="EMBL" id="JASAOG010000111">
    <property type="protein sequence ID" value="KAK0050675.1"/>
    <property type="molecule type" value="Genomic_DNA"/>
</dbReference>
<dbReference type="Proteomes" id="UP001233172">
    <property type="component" value="Unassembled WGS sequence"/>
</dbReference>
<gene>
    <name evidence="2" type="ORF">Bpfe_019799</name>
</gene>
<reference evidence="2" key="1">
    <citation type="journal article" date="2023" name="PLoS Negl. Trop. Dis.">
        <title>A genome sequence for Biomphalaria pfeifferi, the major vector snail for the human-infecting parasite Schistosoma mansoni.</title>
        <authorList>
            <person name="Bu L."/>
            <person name="Lu L."/>
            <person name="Laidemitt M.R."/>
            <person name="Zhang S.M."/>
            <person name="Mutuku M."/>
            <person name="Mkoji G."/>
            <person name="Steinauer M."/>
            <person name="Loker E.S."/>
        </authorList>
    </citation>
    <scope>NUCLEOTIDE SEQUENCE</scope>
    <source>
        <strain evidence="2">KasaAsao</strain>
    </source>
</reference>
<evidence type="ECO:0008006" key="4">
    <source>
        <dbReference type="Google" id="ProtNLM"/>
    </source>
</evidence>
<protein>
    <recommendedName>
        <fullName evidence="4">Secreted protein</fullName>
    </recommendedName>
</protein>
<dbReference type="AlphaFoldDB" id="A0AAD8F461"/>
<evidence type="ECO:0000256" key="1">
    <source>
        <dbReference type="SAM" id="SignalP"/>
    </source>
</evidence>
<keyword evidence="3" id="KW-1185">Reference proteome</keyword>
<organism evidence="2 3">
    <name type="scientific">Biomphalaria pfeifferi</name>
    <name type="common">Bloodfluke planorb</name>
    <name type="synonym">Freshwater snail</name>
    <dbReference type="NCBI Taxonomy" id="112525"/>
    <lineage>
        <taxon>Eukaryota</taxon>
        <taxon>Metazoa</taxon>
        <taxon>Spiralia</taxon>
        <taxon>Lophotrochozoa</taxon>
        <taxon>Mollusca</taxon>
        <taxon>Gastropoda</taxon>
        <taxon>Heterobranchia</taxon>
        <taxon>Euthyneura</taxon>
        <taxon>Panpulmonata</taxon>
        <taxon>Hygrophila</taxon>
        <taxon>Lymnaeoidea</taxon>
        <taxon>Planorbidae</taxon>
        <taxon>Biomphalaria</taxon>
    </lineage>
</organism>
<comment type="caution">
    <text evidence="2">The sequence shown here is derived from an EMBL/GenBank/DDBJ whole genome shotgun (WGS) entry which is preliminary data.</text>
</comment>
<sequence length="89" mass="10264">MQMSLELLIILRCSVTCISMDMMTHGDRDNKRNSAKRAPAQFTKLRPKVTSGLWGLTNRRTTKRRPPKTAITWRPKEGNQDIVLVMRLP</sequence>
<keyword evidence="1" id="KW-0732">Signal</keyword>
<evidence type="ECO:0000313" key="3">
    <source>
        <dbReference type="Proteomes" id="UP001233172"/>
    </source>
</evidence>